<proteinExistence type="predicted"/>
<feature type="region of interest" description="Disordered" evidence="1">
    <location>
        <begin position="116"/>
        <end position="139"/>
    </location>
</feature>
<feature type="compositionally biased region" description="Basic residues" evidence="1">
    <location>
        <begin position="117"/>
        <end position="130"/>
    </location>
</feature>
<protein>
    <recommendedName>
        <fullName evidence="5">Secreted protein</fullName>
    </recommendedName>
</protein>
<name>A0A176VR09_MARPO</name>
<sequence>MLLMLLLLWSEAWSTVVHCTAVHFAHKVDEERFKLLFGSEPGGVMGRAYGGHLGLEKLMLARVWAWDATEFLDAVPTFSPGLSHCAWPAALPCRQHRSGRAFRLFALRISGAGLKNNQKKKKKKKKKTKRVLSISLAESGPSSRRRRHWHWFSSLRGEHGRTTATRTELLTSKGPAIAFPAKPRPRERVQFVQQPQDWSEVGTHIVVSFLRSCALDGCEHIRARTAGGVQRSAVQCGDSESQTQTTSLQSVLRNQKWNQKASVVRAALQVSGSNFRRAHAVRE</sequence>
<organism evidence="3 4">
    <name type="scientific">Marchantia polymorpha subsp. ruderalis</name>
    <dbReference type="NCBI Taxonomy" id="1480154"/>
    <lineage>
        <taxon>Eukaryota</taxon>
        <taxon>Viridiplantae</taxon>
        <taxon>Streptophyta</taxon>
        <taxon>Embryophyta</taxon>
        <taxon>Marchantiophyta</taxon>
        <taxon>Marchantiopsida</taxon>
        <taxon>Marchantiidae</taxon>
        <taxon>Marchantiales</taxon>
        <taxon>Marchantiaceae</taxon>
        <taxon>Marchantia</taxon>
    </lineage>
</organism>
<evidence type="ECO:0000256" key="2">
    <source>
        <dbReference type="SAM" id="SignalP"/>
    </source>
</evidence>
<dbReference type="EMBL" id="LVLJ01003074">
    <property type="protein sequence ID" value="OAE22741.1"/>
    <property type="molecule type" value="Genomic_DNA"/>
</dbReference>
<evidence type="ECO:0008006" key="5">
    <source>
        <dbReference type="Google" id="ProtNLM"/>
    </source>
</evidence>
<comment type="caution">
    <text evidence="3">The sequence shown here is derived from an EMBL/GenBank/DDBJ whole genome shotgun (WGS) entry which is preliminary data.</text>
</comment>
<evidence type="ECO:0000313" key="3">
    <source>
        <dbReference type="EMBL" id="OAE22741.1"/>
    </source>
</evidence>
<feature type="chain" id="PRO_5008051979" description="Secreted protein" evidence="2">
    <location>
        <begin position="20"/>
        <end position="283"/>
    </location>
</feature>
<accession>A0A176VR09</accession>
<reference evidence="3" key="1">
    <citation type="submission" date="2016-03" db="EMBL/GenBank/DDBJ databases">
        <title>Mechanisms controlling the formation of the plant cell surface in tip-growing cells are functionally conserved among land plants.</title>
        <authorList>
            <person name="Honkanen S."/>
            <person name="Jones V.A."/>
            <person name="Morieri G."/>
            <person name="Champion C."/>
            <person name="Hetherington A.J."/>
            <person name="Kelly S."/>
            <person name="Saint-Marcoux D."/>
            <person name="Proust H."/>
            <person name="Prescott H."/>
            <person name="Dolan L."/>
        </authorList>
    </citation>
    <scope>NUCLEOTIDE SEQUENCE [LARGE SCALE GENOMIC DNA]</scope>
    <source>
        <tissue evidence="3">Whole gametophyte</tissue>
    </source>
</reference>
<dbReference type="AlphaFoldDB" id="A0A176VR09"/>
<feature type="signal peptide" evidence="2">
    <location>
        <begin position="1"/>
        <end position="19"/>
    </location>
</feature>
<gene>
    <name evidence="3" type="ORF">AXG93_2035s1230</name>
</gene>
<dbReference type="Proteomes" id="UP000077202">
    <property type="component" value="Unassembled WGS sequence"/>
</dbReference>
<keyword evidence="4" id="KW-1185">Reference proteome</keyword>
<evidence type="ECO:0000313" key="4">
    <source>
        <dbReference type="Proteomes" id="UP000077202"/>
    </source>
</evidence>
<keyword evidence="2" id="KW-0732">Signal</keyword>
<evidence type="ECO:0000256" key="1">
    <source>
        <dbReference type="SAM" id="MobiDB-lite"/>
    </source>
</evidence>